<sequence>MPVVQQVDTSRSLTQFCPLAYGSDHGPLRVLRTMTKRKVPDEVTIERLERALLAISYAIQLDGSVYAPVLERLEREIAAMRAKEDTVSRARHYLEQVWDQAATSSGTVKAIA</sequence>
<dbReference type="EMBL" id="LT670849">
    <property type="protein sequence ID" value="SHN87123.1"/>
    <property type="molecule type" value="Genomic_DNA"/>
</dbReference>
<organism evidence="1 2">
    <name type="scientific">Bradyrhizobium erythrophlei</name>
    <dbReference type="NCBI Taxonomy" id="1437360"/>
    <lineage>
        <taxon>Bacteria</taxon>
        <taxon>Pseudomonadati</taxon>
        <taxon>Pseudomonadota</taxon>
        <taxon>Alphaproteobacteria</taxon>
        <taxon>Hyphomicrobiales</taxon>
        <taxon>Nitrobacteraceae</taxon>
        <taxon>Bradyrhizobium</taxon>
    </lineage>
</organism>
<evidence type="ECO:0000313" key="2">
    <source>
        <dbReference type="Proteomes" id="UP000184096"/>
    </source>
</evidence>
<keyword evidence="2" id="KW-1185">Reference proteome</keyword>
<gene>
    <name evidence="1" type="ORF">SAMN05444170_7013</name>
</gene>
<dbReference type="Proteomes" id="UP000184096">
    <property type="component" value="Chromosome I"/>
</dbReference>
<name>A0A1M7UVW8_9BRAD</name>
<dbReference type="AlphaFoldDB" id="A0A1M7UVW8"/>
<accession>A0A1M7UVW8</accession>
<proteinExistence type="predicted"/>
<protein>
    <submittedName>
        <fullName evidence="1">Uncharacterized protein</fullName>
    </submittedName>
</protein>
<evidence type="ECO:0000313" key="1">
    <source>
        <dbReference type="EMBL" id="SHN87123.1"/>
    </source>
</evidence>
<reference evidence="2" key="1">
    <citation type="submission" date="2016-11" db="EMBL/GenBank/DDBJ databases">
        <authorList>
            <person name="Varghese N."/>
            <person name="Submissions S."/>
        </authorList>
    </citation>
    <scope>NUCLEOTIDE SEQUENCE [LARGE SCALE GENOMIC DNA]</scope>
    <source>
        <strain evidence="2">GAS401</strain>
    </source>
</reference>